<dbReference type="Gene3D" id="2.70.50.70">
    <property type="match status" value="1"/>
</dbReference>
<evidence type="ECO:0000313" key="3">
    <source>
        <dbReference type="EMBL" id="KAF2709517.1"/>
    </source>
</evidence>
<protein>
    <submittedName>
        <fullName evidence="3">Lytic polysaccharide monooxygenase</fullName>
    </submittedName>
</protein>
<dbReference type="GO" id="GO:0004497">
    <property type="term" value="F:monooxygenase activity"/>
    <property type="evidence" value="ECO:0007669"/>
    <property type="project" value="UniProtKB-KW"/>
</dbReference>
<feature type="region of interest" description="Disordered" evidence="1">
    <location>
        <begin position="262"/>
        <end position="315"/>
    </location>
</feature>
<dbReference type="AlphaFoldDB" id="A0A6G1KAX9"/>
<evidence type="ECO:0000313" key="4">
    <source>
        <dbReference type="Proteomes" id="UP000799428"/>
    </source>
</evidence>
<feature type="region of interest" description="Disordered" evidence="1">
    <location>
        <begin position="191"/>
        <end position="234"/>
    </location>
</feature>
<feature type="signal peptide" evidence="2">
    <location>
        <begin position="1"/>
        <end position="20"/>
    </location>
</feature>
<dbReference type="PANTHER" id="PTHR36182">
    <property type="entry name" value="PROTEIN, PUTATIVE (AFU_ORTHOLOGUE AFUA_6G10930)-RELATED"/>
    <property type="match status" value="1"/>
</dbReference>
<name>A0A6G1KAX9_9PLEO</name>
<gene>
    <name evidence="3" type="ORF">K504DRAFT_476804</name>
</gene>
<accession>A0A6G1KAX9</accession>
<feature type="chain" id="PRO_5026099535" evidence="2">
    <location>
        <begin position="21"/>
        <end position="383"/>
    </location>
</feature>
<sequence length="383" mass="38426">MSSFRSTVLAAALLATAANAHMMMEYPVPYSLEKLGTDNGPVSASTFPCHSQYGYDVTTMNPMKVGNASEVKLKGSAVHGGGSCQLVVTTDMAPTKDSKFKVIKSFEGNCPVADTPLPFTLPDSIPNGKATFAYTWFAKSSGAPEMYMNCAPIEVSGGASDTTAFDALPDWFVANIGGSCISPQNFDTKFPNPGAEVATGQGVLKDPTGDCGATGSTPTTPTNPSAAPSAAPSAPVASAPVASAAPSAPVASAPAAPVASAPVPSVVAPAPSSTSPPPASESDLTCDEDEPVATAAPSAAPPSASTAPVPAPGNSGSACTTNGAIMCNGTTQFGLCNNGNVVWQPVAAGTTCVGGAIQKRSTAFHKTYNGRIVRPKASASYRI</sequence>
<dbReference type="PANTHER" id="PTHR36182:SF2">
    <property type="entry name" value="LYTIC POLYSACCHARIDE MONOOXYGENASE"/>
    <property type="match status" value="1"/>
</dbReference>
<dbReference type="OrthoDB" id="2342176at2759"/>
<feature type="compositionally biased region" description="Low complexity" evidence="1">
    <location>
        <begin position="262"/>
        <end position="273"/>
    </location>
</feature>
<organism evidence="3 4">
    <name type="scientific">Pleomassaria siparia CBS 279.74</name>
    <dbReference type="NCBI Taxonomy" id="1314801"/>
    <lineage>
        <taxon>Eukaryota</taxon>
        <taxon>Fungi</taxon>
        <taxon>Dikarya</taxon>
        <taxon>Ascomycota</taxon>
        <taxon>Pezizomycotina</taxon>
        <taxon>Dothideomycetes</taxon>
        <taxon>Pleosporomycetidae</taxon>
        <taxon>Pleosporales</taxon>
        <taxon>Pleomassariaceae</taxon>
        <taxon>Pleomassaria</taxon>
    </lineage>
</organism>
<evidence type="ECO:0000256" key="2">
    <source>
        <dbReference type="SAM" id="SignalP"/>
    </source>
</evidence>
<keyword evidence="3" id="KW-0560">Oxidoreductase</keyword>
<keyword evidence="3" id="KW-0503">Monooxygenase</keyword>
<evidence type="ECO:0000256" key="1">
    <source>
        <dbReference type="SAM" id="MobiDB-lite"/>
    </source>
</evidence>
<dbReference type="EMBL" id="MU005770">
    <property type="protein sequence ID" value="KAF2709517.1"/>
    <property type="molecule type" value="Genomic_DNA"/>
</dbReference>
<proteinExistence type="predicted"/>
<keyword evidence="4" id="KW-1185">Reference proteome</keyword>
<dbReference type="Proteomes" id="UP000799428">
    <property type="component" value="Unassembled WGS sequence"/>
</dbReference>
<feature type="compositionally biased region" description="Low complexity" evidence="1">
    <location>
        <begin position="292"/>
        <end position="308"/>
    </location>
</feature>
<reference evidence="3" key="1">
    <citation type="journal article" date="2020" name="Stud. Mycol.">
        <title>101 Dothideomycetes genomes: a test case for predicting lifestyles and emergence of pathogens.</title>
        <authorList>
            <person name="Haridas S."/>
            <person name="Albert R."/>
            <person name="Binder M."/>
            <person name="Bloem J."/>
            <person name="Labutti K."/>
            <person name="Salamov A."/>
            <person name="Andreopoulos B."/>
            <person name="Baker S."/>
            <person name="Barry K."/>
            <person name="Bills G."/>
            <person name="Bluhm B."/>
            <person name="Cannon C."/>
            <person name="Castanera R."/>
            <person name="Culley D."/>
            <person name="Daum C."/>
            <person name="Ezra D."/>
            <person name="Gonzalez J."/>
            <person name="Henrissat B."/>
            <person name="Kuo A."/>
            <person name="Liang C."/>
            <person name="Lipzen A."/>
            <person name="Lutzoni F."/>
            <person name="Magnuson J."/>
            <person name="Mondo S."/>
            <person name="Nolan M."/>
            <person name="Ohm R."/>
            <person name="Pangilinan J."/>
            <person name="Park H.-J."/>
            <person name="Ramirez L."/>
            <person name="Alfaro M."/>
            <person name="Sun H."/>
            <person name="Tritt A."/>
            <person name="Yoshinaga Y."/>
            <person name="Zwiers L.-H."/>
            <person name="Turgeon B."/>
            <person name="Goodwin S."/>
            <person name="Spatafora J."/>
            <person name="Crous P."/>
            <person name="Grigoriev I."/>
        </authorList>
    </citation>
    <scope>NUCLEOTIDE SEQUENCE</scope>
    <source>
        <strain evidence="3">CBS 279.74</strain>
    </source>
</reference>
<feature type="compositionally biased region" description="Low complexity" evidence="1">
    <location>
        <begin position="216"/>
        <end position="234"/>
    </location>
</feature>
<keyword evidence="2" id="KW-0732">Signal</keyword>